<evidence type="ECO:0000313" key="1">
    <source>
        <dbReference type="EMBL" id="MBU3077977.1"/>
    </source>
</evidence>
<name>A0ABS6BK21_9SPHN</name>
<gene>
    <name evidence="1" type="ORF">KOF26_08880</name>
</gene>
<dbReference type="EMBL" id="JAHKRT010000004">
    <property type="protein sequence ID" value="MBU3077977.1"/>
    <property type="molecule type" value="Genomic_DNA"/>
</dbReference>
<evidence type="ECO:0000313" key="2">
    <source>
        <dbReference type="Proteomes" id="UP000776276"/>
    </source>
</evidence>
<organism evidence="1 2">
    <name type="scientific">Sphingomonas quercus</name>
    <dbReference type="NCBI Taxonomy" id="2842451"/>
    <lineage>
        <taxon>Bacteria</taxon>
        <taxon>Pseudomonadati</taxon>
        <taxon>Pseudomonadota</taxon>
        <taxon>Alphaproteobacteria</taxon>
        <taxon>Sphingomonadales</taxon>
        <taxon>Sphingomonadaceae</taxon>
        <taxon>Sphingomonas</taxon>
    </lineage>
</organism>
<keyword evidence="2" id="KW-1185">Reference proteome</keyword>
<dbReference type="RefSeq" id="WP_216323394.1">
    <property type="nucleotide sequence ID" value="NZ_JAHKRT010000004.1"/>
</dbReference>
<dbReference type="Proteomes" id="UP000776276">
    <property type="component" value="Unassembled WGS sequence"/>
</dbReference>
<comment type="caution">
    <text evidence="1">The sequence shown here is derived from an EMBL/GenBank/DDBJ whole genome shotgun (WGS) entry which is preliminary data.</text>
</comment>
<reference evidence="1 2" key="1">
    <citation type="submission" date="2021-06" db="EMBL/GenBank/DDBJ databases">
        <title>Sphingomonas sp. XMGL2, whole genome shotgun sequencing project.</title>
        <authorList>
            <person name="Zhao G."/>
            <person name="Shen L."/>
        </authorList>
    </citation>
    <scope>NUCLEOTIDE SEQUENCE [LARGE SCALE GENOMIC DNA]</scope>
    <source>
        <strain evidence="1 2">XMGL2</strain>
    </source>
</reference>
<protein>
    <submittedName>
        <fullName evidence="1">Uncharacterized protein</fullName>
    </submittedName>
</protein>
<accession>A0ABS6BK21</accession>
<proteinExistence type="predicted"/>
<sequence length="68" mass="7040">MIGKLIGALVGREIDRRDGEGGVKGAVLGAVAVGALRRLGPLGLVLGGGYLAKKAYDRRRDGRTRPAV</sequence>